<feature type="domain" description="Heparinase II/III-like C-terminal" evidence="5">
    <location>
        <begin position="389"/>
        <end position="514"/>
    </location>
</feature>
<dbReference type="GO" id="GO:0016829">
    <property type="term" value="F:lyase activity"/>
    <property type="evidence" value="ECO:0007669"/>
    <property type="project" value="UniProtKB-KW"/>
</dbReference>
<dbReference type="Pfam" id="PF07940">
    <property type="entry name" value="Hepar_II_III_C"/>
    <property type="match status" value="1"/>
</dbReference>
<evidence type="ECO:0000313" key="6">
    <source>
        <dbReference type="EMBL" id="ALJ60398.1"/>
    </source>
</evidence>
<dbReference type="SUPFAM" id="SSF48230">
    <property type="entry name" value="Chondroitin AC/alginate lyase"/>
    <property type="match status" value="1"/>
</dbReference>
<dbReference type="Proteomes" id="UP000061809">
    <property type="component" value="Chromosome"/>
</dbReference>
<dbReference type="PATRIC" id="fig|246787.4.peg.3275"/>
<dbReference type="Gene3D" id="1.50.10.100">
    <property type="entry name" value="Chondroitin AC/alginate lyase"/>
    <property type="match status" value="1"/>
</dbReference>
<evidence type="ECO:0000256" key="4">
    <source>
        <dbReference type="ARBA" id="ARBA00023239"/>
    </source>
</evidence>
<keyword evidence="2" id="KW-0732">Signal</keyword>
<evidence type="ECO:0000256" key="3">
    <source>
        <dbReference type="ARBA" id="ARBA00022764"/>
    </source>
</evidence>
<evidence type="ECO:0000256" key="1">
    <source>
        <dbReference type="ARBA" id="ARBA00004418"/>
    </source>
</evidence>
<comment type="subcellular location">
    <subcellularLocation>
        <location evidence="1">Periplasm</location>
    </subcellularLocation>
</comment>
<keyword evidence="3" id="KW-0574">Periplasm</keyword>
<proteinExistence type="predicted"/>
<evidence type="ECO:0000256" key="2">
    <source>
        <dbReference type="ARBA" id="ARBA00022729"/>
    </source>
</evidence>
<dbReference type="InterPro" id="IPR012480">
    <property type="entry name" value="Hepar_II_III_C"/>
</dbReference>
<protein>
    <submittedName>
        <fullName evidence="6">Heparinase II/III-like protein</fullName>
    </submittedName>
</protein>
<reference evidence="6 7" key="1">
    <citation type="journal article" date="2015" name="Science">
        <title>Genetic determinants of in vivo fitness and diet responsiveness in multiple human gut Bacteroides.</title>
        <authorList>
            <person name="Wu M."/>
            <person name="McNulty N.P."/>
            <person name="Rodionov D.A."/>
            <person name="Khoroshkin M.S."/>
            <person name="Griffin N.W."/>
            <person name="Cheng J."/>
            <person name="Latreille P."/>
            <person name="Kerstetter R.A."/>
            <person name="Terrapon N."/>
            <person name="Henrissat B."/>
            <person name="Osterman A.L."/>
            <person name="Gordon J.I."/>
        </authorList>
    </citation>
    <scope>NUCLEOTIDE SEQUENCE [LARGE SCALE GENOMIC DNA]</scope>
    <source>
        <strain evidence="6 7">WH2</strain>
    </source>
</reference>
<evidence type="ECO:0000259" key="5">
    <source>
        <dbReference type="Pfam" id="PF07940"/>
    </source>
</evidence>
<dbReference type="AlphaFoldDB" id="A0A0P0G8M6"/>
<keyword evidence="4" id="KW-0456">Lyase</keyword>
<name>A0A0P0G8M6_9BACE</name>
<dbReference type="RefSeq" id="WP_029426540.1">
    <property type="nucleotide sequence ID" value="NZ_CP012801.1"/>
</dbReference>
<gene>
    <name evidence="6" type="ORF">BcellWH2_03161</name>
</gene>
<dbReference type="InterPro" id="IPR008929">
    <property type="entry name" value="Chondroitin_lyas"/>
</dbReference>
<organism evidence="6 7">
    <name type="scientific">Bacteroides cellulosilyticus</name>
    <dbReference type="NCBI Taxonomy" id="246787"/>
    <lineage>
        <taxon>Bacteria</taxon>
        <taxon>Pseudomonadati</taxon>
        <taxon>Bacteroidota</taxon>
        <taxon>Bacteroidia</taxon>
        <taxon>Bacteroidales</taxon>
        <taxon>Bacteroidaceae</taxon>
        <taxon>Bacteroides</taxon>
    </lineage>
</organism>
<evidence type="ECO:0000313" key="7">
    <source>
        <dbReference type="Proteomes" id="UP000061809"/>
    </source>
</evidence>
<dbReference type="EMBL" id="CP012801">
    <property type="protein sequence ID" value="ALJ60398.1"/>
    <property type="molecule type" value="Genomic_DNA"/>
</dbReference>
<dbReference type="PANTHER" id="PTHR39210">
    <property type="entry name" value="HEPARIN-SULFATE LYASE"/>
    <property type="match status" value="1"/>
</dbReference>
<dbReference type="KEGG" id="bcel:BcellWH2_03161"/>
<dbReference type="PANTHER" id="PTHR39210:SF1">
    <property type="entry name" value="HEPARIN-SULFATE LYASE"/>
    <property type="match status" value="1"/>
</dbReference>
<sequence length="636" mass="72911">MRNKILILLLFIPFIVSAQNGYYFFTESEINNMRSAAKTEWGQKIIKTLKDTVDSRRKFQLHVPLLEGGHIHDYFCPEHKVRFSFDWNKPEAHYCSQCKHYWTGNKRYDWAWVNVAHTHNYTYLRNCMYLYLATGNKVYAEYIRNMLLDYASKYITYLDHDTARKVGPWGGKMFGQSLDESAWASDVCRAYMVAKSIMTTNEIREIEKGYLIPCSELLLKRRGTANWQVWHNSGLIALGVALQNDSIINVAINDPECGYHAQMERYVMNDGWWGEGSPTYHYYPLRAMLLSADAVRCRNINLYDRKLYKMLVAPASGVYADLYFPAHNDGWYGESLIAQISLYEIACQRYNNDPFFLSVLQQCYRYTDRNFGEALQNNIEIPQVTSMETWPSVHFKETGYTVLRSGTKTVVMKYGPHGGGHGHPDKLSISIHDGEKEIVSDMGTCAYGVPAFTKWYRKTLSHSTLTVDAKDQKESTGKLLAFKAYKDGGEVSAEAPDVYSGVTMERKLILKKNKLTDILTARSDEQHLYDYVLILTEKPVFSQTGEVIILNDSPSYNYIKNAIVRKQSSPLSCKIGKAYMKIEVSEGQEFEVITGEAPGIPPGNGSVLSKYDSPFCYPLIVRVKDKKLRIKTEWKF</sequence>
<accession>A0A0P0G8M6</accession>
<dbReference type="GO" id="GO:0042597">
    <property type="term" value="C:periplasmic space"/>
    <property type="evidence" value="ECO:0007669"/>
    <property type="project" value="UniProtKB-SubCell"/>
</dbReference>
<dbReference type="Gene3D" id="2.70.98.70">
    <property type="match status" value="1"/>
</dbReference>